<dbReference type="RefSeq" id="WP_064988889.1">
    <property type="nucleotide sequence ID" value="NZ_CP033361.1"/>
</dbReference>
<gene>
    <name evidence="3" type="ORF">EB233_10950</name>
</gene>
<keyword evidence="4" id="KW-1185">Reference proteome</keyword>
<dbReference type="EMBL" id="CP033361">
    <property type="protein sequence ID" value="QKC75992.1"/>
    <property type="molecule type" value="Genomic_DNA"/>
</dbReference>
<protein>
    <submittedName>
        <fullName evidence="3">Uncharacterized protein</fullName>
    </submittedName>
</protein>
<evidence type="ECO:0000313" key="3">
    <source>
        <dbReference type="EMBL" id="QKC75992.1"/>
    </source>
</evidence>
<feature type="transmembrane region" description="Helical" evidence="2">
    <location>
        <begin position="39"/>
        <end position="64"/>
    </location>
</feature>
<evidence type="ECO:0000256" key="2">
    <source>
        <dbReference type="SAM" id="Phobius"/>
    </source>
</evidence>
<feature type="region of interest" description="Disordered" evidence="1">
    <location>
        <begin position="1"/>
        <end position="35"/>
    </location>
</feature>
<dbReference type="AlphaFoldDB" id="A0A6M7UGK7"/>
<dbReference type="Proteomes" id="UP000503339">
    <property type="component" value="Chromosome"/>
</dbReference>
<accession>A0A6M7UGK7</accession>
<keyword evidence="2" id="KW-0472">Membrane</keyword>
<sequence length="230" mass="23877">MSQQDPFISPTRGSPAIEPDRKRIVEPDRKRAAEPRRRWPRVVGFSLLSVAMMGVGFAAANYAAIAGLIGSPTAAQAGTAPPPGLPDTPFLEHVRQAGVQACSTVYPVLGQLLTTGAKYSVKSLWNDQAADKHVIQAFVGMDYATEKYSGPAAGVVFASPTATGCEGAMVRVAPFASPCADVLPMLPQGSKITDHLGQVEVYELGGNTGEALLLPTGGSCVVISVASAAK</sequence>
<keyword evidence="2" id="KW-1133">Transmembrane helix</keyword>
<reference evidence="3 4" key="1">
    <citation type="submission" date="2018-10" db="EMBL/GenBank/DDBJ databases">
        <authorList>
            <person name="Perry B.J."/>
            <person name="Sullivan J.T."/>
            <person name="Murphy R.J.T."/>
            <person name="Ramsay J.P."/>
            <person name="Ronson C.W."/>
        </authorList>
    </citation>
    <scope>NUCLEOTIDE SEQUENCE [LARGE SCALE GENOMIC DNA]</scope>
    <source>
        <strain evidence="3 4">NZP2014</strain>
    </source>
</reference>
<feature type="compositionally biased region" description="Basic and acidic residues" evidence="1">
    <location>
        <begin position="18"/>
        <end position="35"/>
    </location>
</feature>
<evidence type="ECO:0000256" key="1">
    <source>
        <dbReference type="SAM" id="MobiDB-lite"/>
    </source>
</evidence>
<keyword evidence="2" id="KW-0812">Transmembrane</keyword>
<name>A0A6M7UGK7_9HYPH</name>
<dbReference type="KEGG" id="merd:EB233_10950"/>
<proteinExistence type="predicted"/>
<evidence type="ECO:0000313" key="4">
    <source>
        <dbReference type="Proteomes" id="UP000503339"/>
    </source>
</evidence>
<organism evidence="3 4">
    <name type="scientific">Mesorhizobium erdmanii</name>
    <dbReference type="NCBI Taxonomy" id="1777866"/>
    <lineage>
        <taxon>Bacteria</taxon>
        <taxon>Pseudomonadati</taxon>
        <taxon>Pseudomonadota</taxon>
        <taxon>Alphaproteobacteria</taxon>
        <taxon>Hyphomicrobiales</taxon>
        <taxon>Phyllobacteriaceae</taxon>
        <taxon>Mesorhizobium</taxon>
    </lineage>
</organism>